<organism evidence="11 12">
    <name type="scientific">Quillaja saponaria</name>
    <name type="common">Soap bark tree</name>
    <dbReference type="NCBI Taxonomy" id="32244"/>
    <lineage>
        <taxon>Eukaryota</taxon>
        <taxon>Viridiplantae</taxon>
        <taxon>Streptophyta</taxon>
        <taxon>Embryophyta</taxon>
        <taxon>Tracheophyta</taxon>
        <taxon>Spermatophyta</taxon>
        <taxon>Magnoliopsida</taxon>
        <taxon>eudicotyledons</taxon>
        <taxon>Gunneridae</taxon>
        <taxon>Pentapetalae</taxon>
        <taxon>rosids</taxon>
        <taxon>fabids</taxon>
        <taxon>Fabales</taxon>
        <taxon>Quillajaceae</taxon>
        <taxon>Quillaja</taxon>
    </lineage>
</organism>
<dbReference type="InterPro" id="IPR026961">
    <property type="entry name" value="PGG_dom"/>
</dbReference>
<comment type="caution">
    <text evidence="11">The sequence shown here is derived from an EMBL/GenBank/DDBJ whole genome shotgun (WGS) entry which is preliminary data.</text>
</comment>
<dbReference type="EMBL" id="JARAOO010000001">
    <property type="protein sequence ID" value="KAJ7981453.1"/>
    <property type="molecule type" value="Genomic_DNA"/>
</dbReference>
<evidence type="ECO:0000256" key="8">
    <source>
        <dbReference type="PROSITE-ProRule" id="PRU00023"/>
    </source>
</evidence>
<dbReference type="Gene3D" id="1.25.40.20">
    <property type="entry name" value="Ankyrin repeat-containing domain"/>
    <property type="match status" value="1"/>
</dbReference>
<evidence type="ECO:0000256" key="5">
    <source>
        <dbReference type="ARBA" id="ARBA00022989"/>
    </source>
</evidence>
<evidence type="ECO:0000259" key="10">
    <source>
        <dbReference type="Pfam" id="PF13962"/>
    </source>
</evidence>
<evidence type="ECO:0000256" key="7">
    <source>
        <dbReference type="ARBA" id="ARBA00023136"/>
    </source>
</evidence>
<dbReference type="GO" id="GO:0005886">
    <property type="term" value="C:plasma membrane"/>
    <property type="evidence" value="ECO:0007669"/>
    <property type="project" value="UniProtKB-SubCell"/>
</dbReference>
<gene>
    <name evidence="11" type="ORF">O6P43_000715</name>
</gene>
<evidence type="ECO:0000256" key="4">
    <source>
        <dbReference type="ARBA" id="ARBA00022737"/>
    </source>
</evidence>
<dbReference type="PROSITE" id="PS50088">
    <property type="entry name" value="ANK_REPEAT"/>
    <property type="match status" value="2"/>
</dbReference>
<evidence type="ECO:0000313" key="11">
    <source>
        <dbReference type="EMBL" id="KAJ7981453.1"/>
    </source>
</evidence>
<feature type="repeat" description="ANK" evidence="8">
    <location>
        <begin position="7"/>
        <end position="39"/>
    </location>
</feature>
<keyword evidence="7 9" id="KW-0472">Membrane</keyword>
<dbReference type="PANTHER" id="PTHR24186">
    <property type="entry name" value="PROTEIN PHOSPHATASE 1 REGULATORY SUBUNIT"/>
    <property type="match status" value="1"/>
</dbReference>
<comment type="subcellular location">
    <subcellularLocation>
        <location evidence="2">Cell membrane</location>
        <topology evidence="2">Peripheral membrane protein</topology>
        <orientation evidence="2">Cytoplasmic side</orientation>
    </subcellularLocation>
    <subcellularLocation>
        <location evidence="1">Membrane</location>
        <topology evidence="1">Multi-pass membrane protein</topology>
    </subcellularLocation>
</comment>
<dbReference type="PROSITE" id="PS50297">
    <property type="entry name" value="ANK_REP_REGION"/>
    <property type="match status" value="2"/>
</dbReference>
<evidence type="ECO:0000256" key="2">
    <source>
        <dbReference type="ARBA" id="ARBA00004413"/>
    </source>
</evidence>
<evidence type="ECO:0000256" key="6">
    <source>
        <dbReference type="ARBA" id="ARBA00023043"/>
    </source>
</evidence>
<sequence>MYIKNEKGNNALHYAASIGYLKGVRLLLKKDSELALESNSEGLLPIHIACEEGHIDVVKEFLEQEWLDPNELLSKSSQNILHIAAKYGKDNVVNYILRNKNLGILLNQKDRKGNTPLHLAAKSLHPKTVLFLTQDKRLQVEVANNQKLTPHDVLVLRLKIPYTVREQSWRRQPPQVEWYKDRINTLLLVSILVATVTFAAGFTVPWWY</sequence>
<dbReference type="InterPro" id="IPR036770">
    <property type="entry name" value="Ankyrin_rpt-contain_sf"/>
</dbReference>
<evidence type="ECO:0000256" key="9">
    <source>
        <dbReference type="SAM" id="Phobius"/>
    </source>
</evidence>
<dbReference type="Pfam" id="PF13962">
    <property type="entry name" value="PGG"/>
    <property type="match status" value="1"/>
</dbReference>
<keyword evidence="6 8" id="KW-0040">ANK repeat</keyword>
<feature type="domain" description="PGG" evidence="10">
    <location>
        <begin position="177"/>
        <end position="205"/>
    </location>
</feature>
<keyword evidence="12" id="KW-1185">Reference proteome</keyword>
<dbReference type="InterPro" id="IPR002110">
    <property type="entry name" value="Ankyrin_rpt"/>
</dbReference>
<feature type="repeat" description="ANK" evidence="8">
    <location>
        <begin position="41"/>
        <end position="63"/>
    </location>
</feature>
<name>A0AAD7QH93_QUISA</name>
<dbReference type="SUPFAM" id="SSF48403">
    <property type="entry name" value="Ankyrin repeat"/>
    <property type="match status" value="1"/>
</dbReference>
<dbReference type="SMART" id="SM00248">
    <property type="entry name" value="ANK"/>
    <property type="match status" value="4"/>
</dbReference>
<dbReference type="KEGG" id="qsa:O6P43_000715"/>
<reference evidence="11 12" key="1">
    <citation type="journal article" date="2023" name="Science">
        <title>Elucidation of the pathway for biosynthesis of saponin adjuvants from the soapbark tree.</title>
        <authorList>
            <person name="Reed J."/>
            <person name="Orme A."/>
            <person name="El-Demerdash A."/>
            <person name="Owen C."/>
            <person name="Martin L.B.B."/>
            <person name="Misra R.C."/>
            <person name="Kikuchi S."/>
            <person name="Rejzek M."/>
            <person name="Martin A.C."/>
            <person name="Harkess A."/>
            <person name="Leebens-Mack J."/>
            <person name="Louveau T."/>
            <person name="Stephenson M.J."/>
            <person name="Osbourn A."/>
        </authorList>
    </citation>
    <scope>NUCLEOTIDE SEQUENCE [LARGE SCALE GENOMIC DNA]</scope>
    <source>
        <strain evidence="11">S10</strain>
    </source>
</reference>
<evidence type="ECO:0000313" key="12">
    <source>
        <dbReference type="Proteomes" id="UP001163823"/>
    </source>
</evidence>
<protein>
    <submittedName>
        <fullName evidence="11">Protein ACCELERATED CELL DEATH 6</fullName>
    </submittedName>
</protein>
<accession>A0AAD7QH93</accession>
<dbReference type="AlphaFoldDB" id="A0AAD7QH93"/>
<dbReference type="PANTHER" id="PTHR24186:SF46">
    <property type="entry name" value="PROTEIN ACCELERATED CELL DEATH 6-LIKE"/>
    <property type="match status" value="1"/>
</dbReference>
<dbReference type="Proteomes" id="UP001163823">
    <property type="component" value="Chromosome 1"/>
</dbReference>
<evidence type="ECO:0000256" key="1">
    <source>
        <dbReference type="ARBA" id="ARBA00004141"/>
    </source>
</evidence>
<dbReference type="Pfam" id="PF12796">
    <property type="entry name" value="Ank_2"/>
    <property type="match status" value="2"/>
</dbReference>
<evidence type="ECO:0000256" key="3">
    <source>
        <dbReference type="ARBA" id="ARBA00022692"/>
    </source>
</evidence>
<keyword evidence="3 9" id="KW-0812">Transmembrane</keyword>
<proteinExistence type="predicted"/>
<keyword evidence="5 9" id="KW-1133">Transmembrane helix</keyword>
<feature type="transmembrane region" description="Helical" evidence="9">
    <location>
        <begin position="186"/>
        <end position="207"/>
    </location>
</feature>
<keyword evidence="4" id="KW-0677">Repeat</keyword>